<protein>
    <submittedName>
        <fullName evidence="2">Uncharacterized protein</fullName>
    </submittedName>
</protein>
<evidence type="ECO:0000313" key="2">
    <source>
        <dbReference type="EMBL" id="PWN04325.1"/>
    </source>
</evidence>
<proteinExistence type="predicted"/>
<dbReference type="EMBL" id="QGDD01000001">
    <property type="protein sequence ID" value="PWN04325.1"/>
    <property type="molecule type" value="Genomic_DNA"/>
</dbReference>
<organism evidence="2 3">
    <name type="scientific">Nocardioides silvaticus</name>
    <dbReference type="NCBI Taxonomy" id="2201891"/>
    <lineage>
        <taxon>Bacteria</taxon>
        <taxon>Bacillati</taxon>
        <taxon>Actinomycetota</taxon>
        <taxon>Actinomycetes</taxon>
        <taxon>Propionibacteriales</taxon>
        <taxon>Nocardioidaceae</taxon>
        <taxon>Nocardioides</taxon>
    </lineage>
</organism>
<evidence type="ECO:0000256" key="1">
    <source>
        <dbReference type="SAM" id="MobiDB-lite"/>
    </source>
</evidence>
<comment type="caution">
    <text evidence="2">The sequence shown here is derived from an EMBL/GenBank/DDBJ whole genome shotgun (WGS) entry which is preliminary data.</text>
</comment>
<sequence length="83" mass="9203">MRLRRDVDALCPTPRHRDVPGSLHAARAHCREQLEEAGAAGGSDRSIIGVASLSVQQRRRGRRRHRVIHRGAVGLIVEARRPA</sequence>
<dbReference type="Proteomes" id="UP000245507">
    <property type="component" value="Unassembled WGS sequence"/>
</dbReference>
<feature type="region of interest" description="Disordered" evidence="1">
    <location>
        <begin position="1"/>
        <end position="22"/>
    </location>
</feature>
<gene>
    <name evidence="2" type="ORF">DJ010_01360</name>
</gene>
<evidence type="ECO:0000313" key="3">
    <source>
        <dbReference type="Proteomes" id="UP000245507"/>
    </source>
</evidence>
<reference evidence="2 3" key="1">
    <citation type="submission" date="2018-05" db="EMBL/GenBank/DDBJ databases">
        <title>Nocardioides silvaticus genome.</title>
        <authorList>
            <person name="Li C."/>
            <person name="Wang G."/>
        </authorList>
    </citation>
    <scope>NUCLEOTIDE SEQUENCE [LARGE SCALE GENOMIC DNA]</scope>
    <source>
        <strain evidence="2 3">CCTCC AB 2018079</strain>
    </source>
</reference>
<dbReference type="AlphaFoldDB" id="A0A316TMT0"/>
<keyword evidence="3" id="KW-1185">Reference proteome</keyword>
<accession>A0A316TMT0</accession>
<name>A0A316TMT0_9ACTN</name>